<gene>
    <name evidence="3" type="ORF">BOKJ2_LOCUS8957</name>
</gene>
<accession>A0A811KYD7</accession>
<protein>
    <recommendedName>
        <fullName evidence="2">Protein kinase domain-containing protein</fullName>
    </recommendedName>
</protein>
<evidence type="ECO:0000259" key="2">
    <source>
        <dbReference type="PROSITE" id="PS50011"/>
    </source>
</evidence>
<dbReference type="SUPFAM" id="SSF56112">
    <property type="entry name" value="Protein kinase-like (PK-like)"/>
    <property type="match status" value="1"/>
</dbReference>
<comment type="caution">
    <text evidence="3">The sequence shown here is derived from an EMBL/GenBank/DDBJ whole genome shotgun (WGS) entry which is preliminary data.</text>
</comment>
<sequence>MSQALDPKTKEPVAPVAKLPSLIQGERFKIAKGTYRVERKIKDIENCRFYLVACIDDKERDKKFEVKVQFKDNPSGYWRKFKNEVPILEKAKKYEDQLPNLVHMFDHGEIGDIEVIVLPFFPHDLDKMYKFMGKFSQEEAYKISCQCADGLKQLHSMEVFHGSVRLSSYVMTSNEIVKLTDFGHTYNNQTDDEAPKVLTDAFIKPNEYSARGAHMNWLGSYKDDLESLGYCIVALFYRRGLEWRRAGRSKLMLKMKKKFMSEPAEHLDSEKYPSSMHKIFLQAEAMKRTDKIDYSLLTRTLTTCAEEMKLAQDAKDQMYGFINRRQPSKEYVGSRSRDSNEVSSDDENKKQIKGGTLRKRSRTPDCVKPVEGQGNRSSQDEVPKKT</sequence>
<proteinExistence type="predicted"/>
<dbReference type="GO" id="GO:0005524">
    <property type="term" value="F:ATP binding"/>
    <property type="evidence" value="ECO:0007669"/>
    <property type="project" value="InterPro"/>
</dbReference>
<evidence type="ECO:0000313" key="3">
    <source>
        <dbReference type="EMBL" id="CAD5220464.1"/>
    </source>
</evidence>
<name>A0A811KYD7_9BILA</name>
<dbReference type="InterPro" id="IPR050235">
    <property type="entry name" value="CK1_Ser-Thr_kinase"/>
</dbReference>
<dbReference type="Proteomes" id="UP000614601">
    <property type="component" value="Unassembled WGS sequence"/>
</dbReference>
<keyword evidence="4" id="KW-1185">Reference proteome</keyword>
<organism evidence="3 4">
    <name type="scientific">Bursaphelenchus okinawaensis</name>
    <dbReference type="NCBI Taxonomy" id="465554"/>
    <lineage>
        <taxon>Eukaryota</taxon>
        <taxon>Metazoa</taxon>
        <taxon>Ecdysozoa</taxon>
        <taxon>Nematoda</taxon>
        <taxon>Chromadorea</taxon>
        <taxon>Rhabditida</taxon>
        <taxon>Tylenchina</taxon>
        <taxon>Tylenchomorpha</taxon>
        <taxon>Aphelenchoidea</taxon>
        <taxon>Aphelenchoididae</taxon>
        <taxon>Bursaphelenchus</taxon>
    </lineage>
</organism>
<dbReference type="Pfam" id="PF00069">
    <property type="entry name" value="Pkinase"/>
    <property type="match status" value="1"/>
</dbReference>
<evidence type="ECO:0000313" key="4">
    <source>
        <dbReference type="Proteomes" id="UP000614601"/>
    </source>
</evidence>
<dbReference type="AlphaFoldDB" id="A0A811KYD7"/>
<dbReference type="EMBL" id="CAJFDH010000004">
    <property type="protein sequence ID" value="CAD5220464.1"/>
    <property type="molecule type" value="Genomic_DNA"/>
</dbReference>
<dbReference type="InterPro" id="IPR000719">
    <property type="entry name" value="Prot_kinase_dom"/>
</dbReference>
<reference evidence="3" key="1">
    <citation type="submission" date="2020-09" db="EMBL/GenBank/DDBJ databases">
        <authorList>
            <person name="Kikuchi T."/>
        </authorList>
    </citation>
    <scope>NUCLEOTIDE SEQUENCE</scope>
    <source>
        <strain evidence="3">SH1</strain>
    </source>
</reference>
<feature type="compositionally biased region" description="Basic and acidic residues" evidence="1">
    <location>
        <begin position="335"/>
        <end position="350"/>
    </location>
</feature>
<dbReference type="InterPro" id="IPR011009">
    <property type="entry name" value="Kinase-like_dom_sf"/>
</dbReference>
<feature type="domain" description="Protein kinase" evidence="2">
    <location>
        <begin position="24"/>
        <end position="322"/>
    </location>
</feature>
<dbReference type="Proteomes" id="UP000783686">
    <property type="component" value="Unassembled WGS sequence"/>
</dbReference>
<dbReference type="EMBL" id="CAJFCW020000004">
    <property type="protein sequence ID" value="CAG9113731.1"/>
    <property type="molecule type" value="Genomic_DNA"/>
</dbReference>
<dbReference type="OrthoDB" id="10395857at2759"/>
<feature type="region of interest" description="Disordered" evidence="1">
    <location>
        <begin position="326"/>
        <end position="386"/>
    </location>
</feature>
<dbReference type="GO" id="GO:0004672">
    <property type="term" value="F:protein kinase activity"/>
    <property type="evidence" value="ECO:0007669"/>
    <property type="project" value="InterPro"/>
</dbReference>
<dbReference type="SMART" id="SM00220">
    <property type="entry name" value="S_TKc"/>
    <property type="match status" value="1"/>
</dbReference>
<dbReference type="PANTHER" id="PTHR11909">
    <property type="entry name" value="CASEIN KINASE-RELATED"/>
    <property type="match status" value="1"/>
</dbReference>
<dbReference type="Gene3D" id="1.10.510.10">
    <property type="entry name" value="Transferase(Phosphotransferase) domain 1"/>
    <property type="match status" value="1"/>
</dbReference>
<dbReference type="PROSITE" id="PS50011">
    <property type="entry name" value="PROTEIN_KINASE_DOM"/>
    <property type="match status" value="1"/>
</dbReference>
<evidence type="ECO:0000256" key="1">
    <source>
        <dbReference type="SAM" id="MobiDB-lite"/>
    </source>
</evidence>